<dbReference type="PANTHER" id="PTHR35861">
    <property type="match status" value="1"/>
</dbReference>
<reference evidence="1 2" key="1">
    <citation type="submission" date="2023-11" db="EMBL/GenBank/DDBJ databases">
        <title>Lentzea sokolovensis, sp. nov., Lentzea kristufkii, sp. nov., and Lentzea miocenensis, sp. nov., rare actinobacteria from Sokolov Coal Basin, Miocene lacustrine sediment, Czech Republic.</title>
        <authorList>
            <person name="Lara A."/>
            <person name="Kotroba L."/>
            <person name="Nouioui I."/>
            <person name="Neumann-Schaal M."/>
            <person name="Mast Y."/>
            <person name="Chronakova A."/>
        </authorList>
    </citation>
    <scope>NUCLEOTIDE SEQUENCE [LARGE SCALE GENOMIC DNA]</scope>
    <source>
        <strain evidence="1 2">BCCO 10_0856</strain>
    </source>
</reference>
<accession>A0ABU4SZP3</accession>
<dbReference type="RefSeq" id="WP_319966449.1">
    <property type="nucleotide sequence ID" value="NZ_JAXAVW010000010.1"/>
</dbReference>
<keyword evidence="2" id="KW-1185">Reference proteome</keyword>
<sequence>MTTPLPELGAPGVYLAPDVVHAPPVGVRMDVCAFAGVAARGPAWQPLDDPALDTAALANGRARSVAVPVQSWSEFEDLFGGHDAPGLLGRAVAAFFAQGGRRAYVVRIVPRTPLPAPEPPACTRLALGPVHIRARDEGSWGNSLSVRLTFGTNVVPLSDVNSLPPGLVVPLGAVLRLRGRTGAPSLHAVTSVGRRLAAGRLAWERFVVLDRPFPGEIATAEIVTASMDVSDGRGRTEHFTGLGLQNDHPRWAGEVLAAESRLLALPQDVTEIRPDLDLRGWESTVDTLGTDRHGLVTPDDFFGIESADAAPSGLEALRDIEDCASLCVPDIYSPEELPRAEDVSTPTTFAGSGFAKCEPLAGVTATAPARVELPGLRLDPAAPAERARIIALQGRVIRVAERFGLVALLDVPPGLRPHDVRGWRAAFDSGHAAAYQGWPLVPSAAGLSMVPPSAFAAGVLASVGITIGPALVALAGPVAVLDGQTDPAVIHTLHRAGLNLTVHDRAALRFTAGRTLALDPAWRQLTARRVVTQLERALATGLAWATFEPNGSALRERVRVAVEHLLGDLFSAGAFAGGTPASSFFVRLPDAGETTLLCEIGVAPSAPLEFVVVRVLRADDGTVVTA</sequence>
<dbReference type="Gene3D" id="3.40.50.11780">
    <property type="match status" value="1"/>
</dbReference>
<dbReference type="EMBL" id="JAXAVW010000010">
    <property type="protein sequence ID" value="MDX8031386.1"/>
    <property type="molecule type" value="Genomic_DNA"/>
</dbReference>
<organism evidence="1 2">
    <name type="scientific">Lentzea miocenica</name>
    <dbReference type="NCBI Taxonomy" id="3095431"/>
    <lineage>
        <taxon>Bacteria</taxon>
        <taxon>Bacillati</taxon>
        <taxon>Actinomycetota</taxon>
        <taxon>Actinomycetes</taxon>
        <taxon>Pseudonocardiales</taxon>
        <taxon>Pseudonocardiaceae</taxon>
        <taxon>Lentzea</taxon>
    </lineage>
</organism>
<evidence type="ECO:0000313" key="1">
    <source>
        <dbReference type="EMBL" id="MDX8031386.1"/>
    </source>
</evidence>
<proteinExistence type="predicted"/>
<dbReference type="PANTHER" id="PTHR35861:SF1">
    <property type="entry name" value="PHAGE TAIL SHEATH PROTEIN"/>
    <property type="match status" value="1"/>
</dbReference>
<evidence type="ECO:0000313" key="2">
    <source>
        <dbReference type="Proteomes" id="UP001285521"/>
    </source>
</evidence>
<comment type="caution">
    <text evidence="1">The sequence shown here is derived from an EMBL/GenBank/DDBJ whole genome shotgun (WGS) entry which is preliminary data.</text>
</comment>
<name>A0ABU4SZP3_9PSEU</name>
<protein>
    <recommendedName>
        <fullName evidence="3">Tail sheath protein subtilisin-like domain-containing protein</fullName>
    </recommendedName>
</protein>
<evidence type="ECO:0008006" key="3">
    <source>
        <dbReference type="Google" id="ProtNLM"/>
    </source>
</evidence>
<dbReference type="Proteomes" id="UP001285521">
    <property type="component" value="Unassembled WGS sequence"/>
</dbReference>
<gene>
    <name evidence="1" type="ORF">SK803_14250</name>
</gene>
<dbReference type="InterPro" id="IPR052042">
    <property type="entry name" value="Tail_sheath_structural"/>
</dbReference>